<organism evidence="6 7">
    <name type="scientific">Candidatus Fimenecus excrementigallinarum</name>
    <dbReference type="NCBI Taxonomy" id="2840816"/>
    <lineage>
        <taxon>Bacteria</taxon>
        <taxon>Bacillati</taxon>
        <taxon>Bacillota</taxon>
        <taxon>Clostridia</taxon>
        <taxon>Candidatus Fimenecus</taxon>
    </lineage>
</organism>
<dbReference type="InterPro" id="IPR017853">
    <property type="entry name" value="GH"/>
</dbReference>
<comment type="caution">
    <text evidence="6">The sequence shown here is derived from an EMBL/GenBank/DDBJ whole genome shotgun (WGS) entry which is preliminary data.</text>
</comment>
<dbReference type="AlphaFoldDB" id="A0A9D1IEH9"/>
<reference evidence="6" key="1">
    <citation type="submission" date="2020-10" db="EMBL/GenBank/DDBJ databases">
        <authorList>
            <person name="Gilroy R."/>
        </authorList>
    </citation>
    <scope>NUCLEOTIDE SEQUENCE</scope>
    <source>
        <strain evidence="6">ChiGjej1B1-19959</strain>
    </source>
</reference>
<protein>
    <submittedName>
        <fullName evidence="6">DUF5110 domain-containing protein</fullName>
    </submittedName>
</protein>
<dbReference type="GO" id="GO:0030246">
    <property type="term" value="F:carbohydrate binding"/>
    <property type="evidence" value="ECO:0007669"/>
    <property type="project" value="InterPro"/>
</dbReference>
<dbReference type="Pfam" id="PF01055">
    <property type="entry name" value="Glyco_hydro_31_2nd"/>
    <property type="match status" value="1"/>
</dbReference>
<name>A0A9D1IEH9_9FIRM</name>
<keyword evidence="2" id="KW-0378">Hydrolase</keyword>
<dbReference type="Proteomes" id="UP000824071">
    <property type="component" value="Unassembled WGS sequence"/>
</dbReference>
<comment type="similarity">
    <text evidence="1 2">Belongs to the glycosyl hydrolase 31 family.</text>
</comment>
<evidence type="ECO:0000259" key="3">
    <source>
        <dbReference type="Pfam" id="PF01055"/>
    </source>
</evidence>
<dbReference type="InterPro" id="IPR013780">
    <property type="entry name" value="Glyco_hydro_b"/>
</dbReference>
<accession>A0A9D1IEH9</accession>
<dbReference type="Gene3D" id="2.60.40.1180">
    <property type="entry name" value="Golgi alpha-mannosidase II"/>
    <property type="match status" value="2"/>
</dbReference>
<evidence type="ECO:0000256" key="2">
    <source>
        <dbReference type="RuleBase" id="RU361185"/>
    </source>
</evidence>
<reference evidence="6" key="2">
    <citation type="journal article" date="2021" name="PeerJ">
        <title>Extensive microbial diversity within the chicken gut microbiome revealed by metagenomics and culture.</title>
        <authorList>
            <person name="Gilroy R."/>
            <person name="Ravi A."/>
            <person name="Getino M."/>
            <person name="Pursley I."/>
            <person name="Horton D.L."/>
            <person name="Alikhan N.F."/>
            <person name="Baker D."/>
            <person name="Gharbi K."/>
            <person name="Hall N."/>
            <person name="Watson M."/>
            <person name="Adriaenssens E.M."/>
            <person name="Foster-Nyarko E."/>
            <person name="Jarju S."/>
            <person name="Secka A."/>
            <person name="Antonio M."/>
            <person name="Oren A."/>
            <person name="Chaudhuri R.R."/>
            <person name="La Ragione R."/>
            <person name="Hildebrand F."/>
            <person name="Pallen M.J."/>
        </authorList>
    </citation>
    <scope>NUCLEOTIDE SEQUENCE</scope>
    <source>
        <strain evidence="6">ChiGjej1B1-19959</strain>
    </source>
</reference>
<feature type="domain" description="Glycoside hydrolase family 31 TIM barrel" evidence="3">
    <location>
        <begin position="256"/>
        <end position="582"/>
    </location>
</feature>
<evidence type="ECO:0000313" key="6">
    <source>
        <dbReference type="EMBL" id="HIU35445.1"/>
    </source>
</evidence>
<dbReference type="CDD" id="cd06599">
    <property type="entry name" value="GH31_glycosidase_Aec37"/>
    <property type="match status" value="1"/>
</dbReference>
<dbReference type="Pfam" id="PF13802">
    <property type="entry name" value="Gal_mutarotas_2"/>
    <property type="match status" value="1"/>
</dbReference>
<dbReference type="Pfam" id="PF21365">
    <property type="entry name" value="Glyco_hydro_31_3rd"/>
    <property type="match status" value="1"/>
</dbReference>
<dbReference type="Gene3D" id="3.20.20.80">
    <property type="entry name" value="Glycosidases"/>
    <property type="match status" value="1"/>
</dbReference>
<evidence type="ECO:0000259" key="4">
    <source>
        <dbReference type="Pfam" id="PF13802"/>
    </source>
</evidence>
<evidence type="ECO:0000313" key="7">
    <source>
        <dbReference type="Proteomes" id="UP000824071"/>
    </source>
</evidence>
<dbReference type="PANTHER" id="PTHR22762">
    <property type="entry name" value="ALPHA-GLUCOSIDASE"/>
    <property type="match status" value="1"/>
</dbReference>
<gene>
    <name evidence="6" type="ORF">IAC53_02405</name>
</gene>
<proteinExistence type="inferred from homology"/>
<feature type="domain" description="Glycosyl hydrolase family 31 C-terminal" evidence="5">
    <location>
        <begin position="592"/>
        <end position="676"/>
    </location>
</feature>
<dbReference type="InterPro" id="IPR048395">
    <property type="entry name" value="Glyco_hydro_31_C"/>
</dbReference>
<evidence type="ECO:0000259" key="5">
    <source>
        <dbReference type="Pfam" id="PF21365"/>
    </source>
</evidence>
<dbReference type="InterPro" id="IPR011013">
    <property type="entry name" value="Gal_mutarotase_sf_dom"/>
</dbReference>
<dbReference type="PANTHER" id="PTHR22762:SF165">
    <property type="entry name" value="PUTATIVE (AFU_ORTHOLOGUE AFUA_1G06560)-RELATED"/>
    <property type="match status" value="1"/>
</dbReference>
<dbReference type="GO" id="GO:0005975">
    <property type="term" value="P:carbohydrate metabolic process"/>
    <property type="evidence" value="ECO:0007669"/>
    <property type="project" value="InterPro"/>
</dbReference>
<dbReference type="EMBL" id="DVMW01000023">
    <property type="protein sequence ID" value="HIU35445.1"/>
    <property type="molecule type" value="Genomic_DNA"/>
</dbReference>
<dbReference type="InterPro" id="IPR000322">
    <property type="entry name" value="Glyco_hydro_31_TIM"/>
</dbReference>
<evidence type="ECO:0000256" key="1">
    <source>
        <dbReference type="ARBA" id="ARBA00007806"/>
    </source>
</evidence>
<sequence>MGKFQHTFYPVEQTETHRLYTDGSVLARLDFVGDASLRVAVYRRGETLLPTFDVAPDNVCSACGRERLSTAGFPLCAPETETTKDGERFRLPCGVEVTLAYENFRLSYRKDGAPLFADRPPLAYNFGGEFGAGAYHYVTREPGERVYGLGDKGGTLDKAGRAFRIETTDCMGFDAETSDPLYKHIPFYICETKLGSYGLFYDTPATAYIDLGREHNNYYPPYKYFCSEEDALVYYVFFGTPLQIVQQFGRLCGRQAFPPKWSFDYCGSTMAYTDAENAEEEMDGFLRDLQAHDLSCGGFYLSSGYTSIGDKRCVFHWNREKFPDPKAFVRRFQDAGVALIPNIKPAFLESHPLYDKLRREGLFVCEPDGTPYVTQFWDGLGSYLDFTNPAAYAFWREQVKTALLDYGICATWNDNNEFDIRARSARAHGFGGGAVPAALLRPAFTYLMVRASFEAQRQKYPEKRPFLSTRSGGAGVRRLAQTWSGDNFTSFHDLRYCHYIGLTLSLSGLFFYGHDLGGFAGDMPSRELLLRWLQHGVFEPRFTIHSWNRDGSATMPWSYPDILGSVRALFAQRKRLLPYLYNCACRAVEREEPVNAPLFLYYGGEDARRQTDCMLVGRDVLAAFILDEGQTQTAVTLPEGDDWYLDGRLCRGGETVTLPIPAAGPAAYFVRAGCVLPTDEAPYGFGKAPELVLTVYPVKSGSFTAEFFDDDGESFGYLENRCVRLQMTVRCTADRVVVQYANTGEQPFAPVFRLVRGDARVLQTEPQKGETP</sequence>
<dbReference type="Gene3D" id="2.60.40.1760">
    <property type="entry name" value="glycosyl hydrolase (family 31)"/>
    <property type="match status" value="1"/>
</dbReference>
<keyword evidence="2" id="KW-0326">Glycosidase</keyword>
<dbReference type="CDD" id="cd14752">
    <property type="entry name" value="GH31_N"/>
    <property type="match status" value="1"/>
</dbReference>
<dbReference type="GO" id="GO:0004553">
    <property type="term" value="F:hydrolase activity, hydrolyzing O-glycosyl compounds"/>
    <property type="evidence" value="ECO:0007669"/>
    <property type="project" value="InterPro"/>
</dbReference>
<dbReference type="SUPFAM" id="SSF74650">
    <property type="entry name" value="Galactose mutarotase-like"/>
    <property type="match status" value="1"/>
</dbReference>
<dbReference type="InterPro" id="IPR025887">
    <property type="entry name" value="Glyco_hydro_31_N_dom"/>
</dbReference>
<feature type="domain" description="Glycoside hydrolase family 31 N-terminal" evidence="4">
    <location>
        <begin position="29"/>
        <end position="210"/>
    </location>
</feature>
<dbReference type="SUPFAM" id="SSF51445">
    <property type="entry name" value="(Trans)glycosidases"/>
    <property type="match status" value="1"/>
</dbReference>